<feature type="signal peptide" evidence="1">
    <location>
        <begin position="1"/>
        <end position="19"/>
    </location>
</feature>
<reference evidence="2 3" key="1">
    <citation type="submission" date="2019-06" db="EMBL/GenBank/DDBJ databases">
        <title>Draft genome sequence of the filamentous fungus Phialemoniopsis curvata isolated from diesel fuel.</title>
        <authorList>
            <person name="Varaljay V.A."/>
            <person name="Lyon W.J."/>
            <person name="Crouch A.L."/>
            <person name="Drake C.E."/>
            <person name="Hollomon J.M."/>
            <person name="Nadeau L.J."/>
            <person name="Nunn H.S."/>
            <person name="Stevenson B.S."/>
            <person name="Bojanowski C.L."/>
            <person name="Crookes-Goodson W.J."/>
        </authorList>
    </citation>
    <scope>NUCLEOTIDE SEQUENCE [LARGE SCALE GENOMIC DNA]</scope>
    <source>
        <strain evidence="2 3">D216</strain>
    </source>
</reference>
<protein>
    <recommendedName>
        <fullName evidence="4">Extracellular membrane protein CFEM domain-containing protein</fullName>
    </recommendedName>
</protein>
<accession>A0A507AT82</accession>
<comment type="caution">
    <text evidence="2">The sequence shown here is derived from an EMBL/GenBank/DDBJ whole genome shotgun (WGS) entry which is preliminary data.</text>
</comment>
<feature type="chain" id="PRO_5021481179" description="Extracellular membrane protein CFEM domain-containing protein" evidence="1">
    <location>
        <begin position="20"/>
        <end position="160"/>
    </location>
</feature>
<dbReference type="OrthoDB" id="5242962at2759"/>
<dbReference type="STRING" id="1093900.A0A507AT82"/>
<dbReference type="InParanoid" id="A0A507AT82"/>
<name>A0A507AT82_9PEZI</name>
<organism evidence="2 3">
    <name type="scientific">Thyridium curvatum</name>
    <dbReference type="NCBI Taxonomy" id="1093900"/>
    <lineage>
        <taxon>Eukaryota</taxon>
        <taxon>Fungi</taxon>
        <taxon>Dikarya</taxon>
        <taxon>Ascomycota</taxon>
        <taxon>Pezizomycotina</taxon>
        <taxon>Sordariomycetes</taxon>
        <taxon>Sordariomycetidae</taxon>
        <taxon>Thyridiales</taxon>
        <taxon>Thyridiaceae</taxon>
        <taxon>Thyridium</taxon>
    </lineage>
</organism>
<dbReference type="EMBL" id="SKBQ01000080">
    <property type="protein sequence ID" value="TPX08121.1"/>
    <property type="molecule type" value="Genomic_DNA"/>
</dbReference>
<evidence type="ECO:0000313" key="2">
    <source>
        <dbReference type="EMBL" id="TPX08121.1"/>
    </source>
</evidence>
<sequence>MHFHALTLAALAGLGAASASNKTIPEMFASFPNCGILAYADACKDVNCDPTKLSCVCPNPASLTVKMGIRVGKDCDKEQTAIDEDFDSGMKLAEICERFDHASPPASEMSAASSVIASRVSSVKSSASVAQTAKATNAAPVVTQMPLAVVGAAAMAALAL</sequence>
<dbReference type="GeneID" id="41977635"/>
<proteinExistence type="predicted"/>
<dbReference type="Proteomes" id="UP000319257">
    <property type="component" value="Unassembled WGS sequence"/>
</dbReference>
<dbReference type="AlphaFoldDB" id="A0A507AT82"/>
<keyword evidence="1" id="KW-0732">Signal</keyword>
<dbReference type="RefSeq" id="XP_030989832.1">
    <property type="nucleotide sequence ID" value="XM_031132779.1"/>
</dbReference>
<gene>
    <name evidence="2" type="ORF">E0L32_010188</name>
</gene>
<evidence type="ECO:0008006" key="4">
    <source>
        <dbReference type="Google" id="ProtNLM"/>
    </source>
</evidence>
<evidence type="ECO:0000256" key="1">
    <source>
        <dbReference type="SAM" id="SignalP"/>
    </source>
</evidence>
<evidence type="ECO:0000313" key="3">
    <source>
        <dbReference type="Proteomes" id="UP000319257"/>
    </source>
</evidence>
<keyword evidence="3" id="KW-1185">Reference proteome</keyword>